<reference evidence="1 2" key="1">
    <citation type="journal article" date="2014" name="Syst. Appl. Microbiol.">
        <title>Genomic insights into the taxonomic status of the three subspecies of Bacillus subtilis.</title>
        <authorList>
            <person name="Yi H."/>
            <person name="Chun J."/>
            <person name="Cha C.J."/>
        </authorList>
    </citation>
    <scope>NUCLEOTIDE SEQUENCE [LARGE SCALE GENOMIC DNA]</scope>
    <source>
        <strain evidence="1 2">KCTC 13429</strain>
    </source>
</reference>
<sequence>MKQEYMYGAKLQPKTGVFCFYQVYVSGLTGKKEHGTN</sequence>
<name>A0A9W5LE92_9BACI</name>
<dbReference type="AlphaFoldDB" id="A0A9W5LE92"/>
<dbReference type="Proteomes" id="UP000011182">
    <property type="component" value="Unassembled WGS sequence"/>
</dbReference>
<proteinExistence type="predicted"/>
<evidence type="ECO:0000313" key="2">
    <source>
        <dbReference type="Proteomes" id="UP000011182"/>
    </source>
</evidence>
<accession>A0A9W5LE92</accession>
<dbReference type="EMBL" id="AMXN01000013">
    <property type="protein sequence ID" value="ELS59111.1"/>
    <property type="molecule type" value="Genomic_DNA"/>
</dbReference>
<keyword evidence="2" id="KW-1185">Reference proteome</keyword>
<evidence type="ECO:0000313" key="1">
    <source>
        <dbReference type="EMBL" id="ELS59111.1"/>
    </source>
</evidence>
<comment type="caution">
    <text evidence="1">The sequence shown here is derived from an EMBL/GenBank/DDBJ whole genome shotgun (WGS) entry which is preliminary data.</text>
</comment>
<protein>
    <submittedName>
        <fullName evidence="1">Uncharacterized protein</fullName>
    </submittedName>
</protein>
<organism evidence="1 2">
    <name type="scientific">Bacillus inaquosorum KCTC 13429</name>
    <dbReference type="NCBI Taxonomy" id="1236548"/>
    <lineage>
        <taxon>Bacteria</taxon>
        <taxon>Bacillati</taxon>
        <taxon>Bacillota</taxon>
        <taxon>Bacilli</taxon>
        <taxon>Bacillales</taxon>
        <taxon>Bacillaceae</taxon>
        <taxon>Bacillus</taxon>
    </lineage>
</organism>
<gene>
    <name evidence="1" type="ORF">BSI_43460</name>
</gene>